<dbReference type="AlphaFoldDB" id="A0A2W2FWL2"/>
<dbReference type="GO" id="GO:0016787">
    <property type="term" value="F:hydrolase activity"/>
    <property type="evidence" value="ECO:0007669"/>
    <property type="project" value="UniProtKB-KW"/>
</dbReference>
<sequence>MLTLAHISDTHIGGSEHSVRRTEAVVRHLAELPEPIDAVVATGDIADHGAADEYETVRELLARLPYPTIVCPGNHDSRAEFRKVLLGANDGPGDGGDAPVNQVLHLPEATIALCDSTIPGRPEGYLDDATLTWLDGVLESADRPVFVGMHHQPVPLGIPYVDEIMLREPERLAQVLLRRSRTVAALLIGHAHTAASANFAGLPVRVAAGVSSTLMLPAENTQRMAIDYDQPPGLSFHLFEPDGGWLVTHSRVVAA</sequence>
<evidence type="ECO:0000256" key="4">
    <source>
        <dbReference type="ARBA" id="ARBA00025742"/>
    </source>
</evidence>
<evidence type="ECO:0000256" key="1">
    <source>
        <dbReference type="ARBA" id="ARBA00022723"/>
    </source>
</evidence>
<dbReference type="Gene3D" id="3.60.21.10">
    <property type="match status" value="1"/>
</dbReference>
<dbReference type="PANTHER" id="PTHR42988">
    <property type="entry name" value="PHOSPHOHYDROLASE"/>
    <property type="match status" value="1"/>
</dbReference>
<evidence type="ECO:0000256" key="3">
    <source>
        <dbReference type="ARBA" id="ARBA00023004"/>
    </source>
</evidence>
<proteinExistence type="inferred from homology"/>
<feature type="domain" description="Calcineurin-like phosphoesterase" evidence="5">
    <location>
        <begin position="3"/>
        <end position="193"/>
    </location>
</feature>
<reference evidence="6 7" key="1">
    <citation type="submission" date="2018-01" db="EMBL/GenBank/DDBJ databases">
        <title>Draft genome sequence of Sphaerisporangium sp. 7K107.</title>
        <authorList>
            <person name="Sahin N."/>
            <person name="Saygin H."/>
            <person name="Ay H."/>
        </authorList>
    </citation>
    <scope>NUCLEOTIDE SEQUENCE [LARGE SCALE GENOMIC DNA]</scope>
    <source>
        <strain evidence="6 7">7K107</strain>
    </source>
</reference>
<dbReference type="SUPFAM" id="SSF56300">
    <property type="entry name" value="Metallo-dependent phosphatases"/>
    <property type="match status" value="1"/>
</dbReference>
<comment type="caution">
    <text evidence="6">The sequence shown here is derived from an EMBL/GenBank/DDBJ whole genome shotgun (WGS) entry which is preliminary data.</text>
</comment>
<evidence type="ECO:0000256" key="2">
    <source>
        <dbReference type="ARBA" id="ARBA00022801"/>
    </source>
</evidence>
<organism evidence="6 7">
    <name type="scientific">Spongiactinospora gelatinilytica</name>
    <dbReference type="NCBI Taxonomy" id="2666298"/>
    <lineage>
        <taxon>Bacteria</taxon>
        <taxon>Bacillati</taxon>
        <taxon>Actinomycetota</taxon>
        <taxon>Actinomycetes</taxon>
        <taxon>Streptosporangiales</taxon>
        <taxon>Streptosporangiaceae</taxon>
        <taxon>Spongiactinospora</taxon>
    </lineage>
</organism>
<evidence type="ECO:0000259" key="5">
    <source>
        <dbReference type="Pfam" id="PF00149"/>
    </source>
</evidence>
<dbReference type="InterPro" id="IPR004843">
    <property type="entry name" value="Calcineurin-like_PHP"/>
</dbReference>
<dbReference type="PANTHER" id="PTHR42988:SF2">
    <property type="entry name" value="CYCLIC NUCLEOTIDE PHOSPHODIESTERASE CBUA0032-RELATED"/>
    <property type="match status" value="1"/>
</dbReference>
<comment type="similarity">
    <text evidence="4">Belongs to the cyclic nucleotide phosphodiesterase class-III family.</text>
</comment>
<gene>
    <name evidence="6" type="ORF">C1I98_34045</name>
</gene>
<protein>
    <submittedName>
        <fullName evidence="6">Metallophosphoesterase</fullName>
    </submittedName>
</protein>
<keyword evidence="7" id="KW-1185">Reference proteome</keyword>
<keyword evidence="2" id="KW-0378">Hydrolase</keyword>
<accession>A0A2W2FWL2</accession>
<dbReference type="InterPro" id="IPR029052">
    <property type="entry name" value="Metallo-depent_PP-like"/>
</dbReference>
<dbReference type="Pfam" id="PF00149">
    <property type="entry name" value="Metallophos"/>
    <property type="match status" value="1"/>
</dbReference>
<dbReference type="InterPro" id="IPR050884">
    <property type="entry name" value="CNP_phosphodiesterase-III"/>
</dbReference>
<dbReference type="EMBL" id="POUA01000439">
    <property type="protein sequence ID" value="PZG26247.1"/>
    <property type="molecule type" value="Genomic_DNA"/>
</dbReference>
<keyword evidence="3" id="KW-0408">Iron</keyword>
<evidence type="ECO:0000313" key="7">
    <source>
        <dbReference type="Proteomes" id="UP000248544"/>
    </source>
</evidence>
<name>A0A2W2FWL2_9ACTN</name>
<keyword evidence="1" id="KW-0479">Metal-binding</keyword>
<dbReference type="GO" id="GO:0046872">
    <property type="term" value="F:metal ion binding"/>
    <property type="evidence" value="ECO:0007669"/>
    <property type="project" value="UniProtKB-KW"/>
</dbReference>
<dbReference type="Proteomes" id="UP000248544">
    <property type="component" value="Unassembled WGS sequence"/>
</dbReference>
<evidence type="ECO:0000313" key="6">
    <source>
        <dbReference type="EMBL" id="PZG26247.1"/>
    </source>
</evidence>